<evidence type="ECO:0000313" key="2">
    <source>
        <dbReference type="Proteomes" id="UP001176961"/>
    </source>
</evidence>
<dbReference type="EMBL" id="CATQJL010000001">
    <property type="protein sequence ID" value="CAJ0592152.1"/>
    <property type="molecule type" value="Genomic_DNA"/>
</dbReference>
<dbReference type="AlphaFoldDB" id="A0AA36DQZ1"/>
<proteinExistence type="predicted"/>
<comment type="caution">
    <text evidence="1">The sequence shown here is derived from an EMBL/GenBank/DDBJ whole genome shotgun (WGS) entry which is preliminary data.</text>
</comment>
<name>A0AA36DQZ1_CYLNA</name>
<protein>
    <submittedName>
        <fullName evidence="1">Uncharacterized protein</fullName>
    </submittedName>
</protein>
<feature type="non-terminal residue" evidence="1">
    <location>
        <position position="1"/>
    </location>
</feature>
<gene>
    <name evidence="1" type="ORF">CYNAS_LOCUS4135</name>
</gene>
<organism evidence="1 2">
    <name type="scientific">Cylicocyclus nassatus</name>
    <name type="common">Nematode worm</name>
    <dbReference type="NCBI Taxonomy" id="53992"/>
    <lineage>
        <taxon>Eukaryota</taxon>
        <taxon>Metazoa</taxon>
        <taxon>Ecdysozoa</taxon>
        <taxon>Nematoda</taxon>
        <taxon>Chromadorea</taxon>
        <taxon>Rhabditida</taxon>
        <taxon>Rhabditina</taxon>
        <taxon>Rhabditomorpha</taxon>
        <taxon>Strongyloidea</taxon>
        <taxon>Strongylidae</taxon>
        <taxon>Cylicocyclus</taxon>
    </lineage>
</organism>
<reference evidence="1" key="1">
    <citation type="submission" date="2023-07" db="EMBL/GenBank/DDBJ databases">
        <authorList>
            <consortium name="CYATHOMIX"/>
        </authorList>
    </citation>
    <scope>NUCLEOTIDE SEQUENCE</scope>
    <source>
        <strain evidence="1">N/A</strain>
    </source>
</reference>
<accession>A0AA36DQZ1</accession>
<evidence type="ECO:0000313" key="1">
    <source>
        <dbReference type="EMBL" id="CAJ0592152.1"/>
    </source>
</evidence>
<dbReference type="Proteomes" id="UP001176961">
    <property type="component" value="Unassembled WGS sequence"/>
</dbReference>
<sequence length="126" mass="13732">QVEQPASDTSSPPGALEAITAPLTLATLEDSAVVPGRDAKELKSATTDALVNAWRDVKKTTAQLAEKLNQGNAMKLYPRRTNSTMAQSWPYCASTTKGPSKWRMPDKSCRRADRLRVCPSLLLLFA</sequence>
<feature type="non-terminal residue" evidence="1">
    <location>
        <position position="126"/>
    </location>
</feature>
<keyword evidence="2" id="KW-1185">Reference proteome</keyword>